<comment type="caution">
    <text evidence="2">The sequence shown here is derived from an EMBL/GenBank/DDBJ whole genome shotgun (WGS) entry which is preliminary data.</text>
</comment>
<evidence type="ECO:0000256" key="1">
    <source>
        <dbReference type="SAM" id="MobiDB-lite"/>
    </source>
</evidence>
<keyword evidence="3" id="KW-1185">Reference proteome</keyword>
<dbReference type="AlphaFoldDB" id="A0AAV7NVK1"/>
<gene>
    <name evidence="2" type="ORF">NDU88_007205</name>
</gene>
<feature type="region of interest" description="Disordered" evidence="1">
    <location>
        <begin position="40"/>
        <end position="211"/>
    </location>
</feature>
<feature type="compositionally biased region" description="Basic residues" evidence="1">
    <location>
        <begin position="159"/>
        <end position="168"/>
    </location>
</feature>
<evidence type="ECO:0000313" key="2">
    <source>
        <dbReference type="EMBL" id="KAJ1119019.1"/>
    </source>
</evidence>
<proteinExistence type="predicted"/>
<reference evidence="2" key="1">
    <citation type="journal article" date="2022" name="bioRxiv">
        <title>Sequencing and chromosome-scale assembly of the giantPleurodeles waltlgenome.</title>
        <authorList>
            <person name="Brown T."/>
            <person name="Elewa A."/>
            <person name="Iarovenko S."/>
            <person name="Subramanian E."/>
            <person name="Araus A.J."/>
            <person name="Petzold A."/>
            <person name="Susuki M."/>
            <person name="Suzuki K.-i.T."/>
            <person name="Hayashi T."/>
            <person name="Toyoda A."/>
            <person name="Oliveira C."/>
            <person name="Osipova E."/>
            <person name="Leigh N.D."/>
            <person name="Simon A."/>
            <person name="Yun M.H."/>
        </authorList>
    </citation>
    <scope>NUCLEOTIDE SEQUENCE</scope>
    <source>
        <strain evidence="2">20211129_DDA</strain>
        <tissue evidence="2">Liver</tissue>
    </source>
</reference>
<dbReference type="EMBL" id="JANPWB010000012">
    <property type="protein sequence ID" value="KAJ1119019.1"/>
    <property type="molecule type" value="Genomic_DNA"/>
</dbReference>
<dbReference type="Proteomes" id="UP001066276">
    <property type="component" value="Chromosome 8"/>
</dbReference>
<feature type="compositionally biased region" description="Polar residues" evidence="1">
    <location>
        <begin position="113"/>
        <end position="136"/>
    </location>
</feature>
<name>A0AAV7NVK1_PLEWA</name>
<protein>
    <submittedName>
        <fullName evidence="2">Uncharacterized protein</fullName>
    </submittedName>
</protein>
<accession>A0AAV7NVK1</accession>
<feature type="compositionally biased region" description="Polar residues" evidence="1">
    <location>
        <begin position="200"/>
        <end position="211"/>
    </location>
</feature>
<sequence length="234" mass="25674">MSASGAWTEARRCRLDSWKERPVTRQREAFCSRVNAQDTPVRVPPAIRPPGEGKPFPRPPRSNLELSLDCSLTLEPPPRPLTLRDPTGHRFTAARRGPGKNTTAPSAADTKQGAGNQALIQKDTQATESSTFTGNTGKEAPRASSYCNRPSGDNARPHGSLRPRRVRRSPPYEQADYYREGVRPSGPVYSQASRGRAQGPRTTVTANPQPSRDTLARFIRSLVGYSLVSKLEIS</sequence>
<evidence type="ECO:0000313" key="3">
    <source>
        <dbReference type="Proteomes" id="UP001066276"/>
    </source>
</evidence>
<organism evidence="2 3">
    <name type="scientific">Pleurodeles waltl</name>
    <name type="common">Iberian ribbed newt</name>
    <dbReference type="NCBI Taxonomy" id="8319"/>
    <lineage>
        <taxon>Eukaryota</taxon>
        <taxon>Metazoa</taxon>
        <taxon>Chordata</taxon>
        <taxon>Craniata</taxon>
        <taxon>Vertebrata</taxon>
        <taxon>Euteleostomi</taxon>
        <taxon>Amphibia</taxon>
        <taxon>Batrachia</taxon>
        <taxon>Caudata</taxon>
        <taxon>Salamandroidea</taxon>
        <taxon>Salamandridae</taxon>
        <taxon>Pleurodelinae</taxon>
        <taxon>Pleurodeles</taxon>
    </lineage>
</organism>